<dbReference type="GO" id="GO:0016020">
    <property type="term" value="C:membrane"/>
    <property type="evidence" value="ECO:0007669"/>
    <property type="project" value="UniProtKB-SubCell"/>
</dbReference>
<keyword evidence="3" id="KW-0732">Signal</keyword>
<dbReference type="Gene3D" id="1.20.1530.20">
    <property type="match status" value="1"/>
</dbReference>
<sequence length="506" mass="55843">MTVCTTLGAVALTSLLTKILAGTNAPVDAAKLSMSTKQVVVTPILLDSILWASILSENVVRLKASMVALTLPANLSLIAHAETVLSGEVGVVILSVLLVHIAGFFVGYISAAVCGFREAQRRAISIEVTLIAQRGVPLSIVMTVCTTLGAVPLEAYDAFGKSGISTDSIIDPAAIFAMVFGSELFEEYIGQLAMASMASLDIFSEGEQFDPKKLQEKMREIKNKINRYAFSGGQDSIEKHRELGANLQIKGFRNCLFILILIHKSQTNYRLQDLHECVENFLLLPLTQQALAQECGDKWINELLDGSLRLLDVCGIIKDALLQTKECTHELQSIMRRRRGGDMSFISEVRKYLTSRKDVKKAMNNALKVRESNCTDKNHETPAVVNMLKELDAVTVAVFESLLYFIAGSKSKSSSWSFVSKLVQPKRIACEGQEVANTNELEKVDAALQSLVSHKSKKSDNTMQVEDVQIWLQDLEANIQDIEEGLECLFRRLIKTRVSLLNIFSH</sequence>
<organism evidence="4 5">
    <name type="scientific">Prunus dulcis</name>
    <name type="common">Almond</name>
    <name type="synonym">Amygdalus dulcis</name>
    <dbReference type="NCBI Taxonomy" id="3755"/>
    <lineage>
        <taxon>Eukaryota</taxon>
        <taxon>Viridiplantae</taxon>
        <taxon>Streptophyta</taxon>
        <taxon>Embryophyta</taxon>
        <taxon>Tracheophyta</taxon>
        <taxon>Spermatophyta</taxon>
        <taxon>Magnoliopsida</taxon>
        <taxon>eudicotyledons</taxon>
        <taxon>Gunneridae</taxon>
        <taxon>Pentapetalae</taxon>
        <taxon>rosids</taxon>
        <taxon>fabids</taxon>
        <taxon>Rosales</taxon>
        <taxon>Rosaceae</taxon>
        <taxon>Amygdaloideae</taxon>
        <taxon>Amygdaleae</taxon>
        <taxon>Prunus</taxon>
    </lineage>
</organism>
<keyword evidence="2" id="KW-1133">Transmembrane helix</keyword>
<dbReference type="GO" id="GO:0048367">
    <property type="term" value="P:shoot system development"/>
    <property type="evidence" value="ECO:0007669"/>
    <property type="project" value="InterPro"/>
</dbReference>
<reference evidence="4 5" key="1">
    <citation type="journal article" date="2022" name="G3 (Bethesda)">
        <title>Whole-genome sequence and methylome profiling of the almond [Prunus dulcis (Mill.) D.A. Webb] cultivar 'Nonpareil'.</title>
        <authorList>
            <person name="D'Amico-Willman K.M."/>
            <person name="Ouma W.Z."/>
            <person name="Meulia T."/>
            <person name="Sideli G.M."/>
            <person name="Gradziel T.M."/>
            <person name="Fresnedo-Ramirez J."/>
        </authorList>
    </citation>
    <scope>NUCLEOTIDE SEQUENCE [LARGE SCALE GENOMIC DNA]</scope>
    <source>
        <strain evidence="4">Clone GOH B32 T37-40</strain>
    </source>
</reference>
<gene>
    <name evidence="4" type="ORF">L3X38_044374</name>
</gene>
<dbReference type="Gene3D" id="1.10.240.10">
    <property type="entry name" value="Tyrosyl-Transfer RNA Synthetase"/>
    <property type="match status" value="1"/>
</dbReference>
<evidence type="ECO:0000256" key="1">
    <source>
        <dbReference type="ARBA" id="ARBA00004141"/>
    </source>
</evidence>
<comment type="caution">
    <text evidence="4">The sequence shown here is derived from an EMBL/GenBank/DDBJ whole genome shotgun (WGS) entry which is preliminary data.</text>
</comment>
<protein>
    <submittedName>
        <fullName evidence="4">Uncharacterized protein</fullName>
    </submittedName>
</protein>
<feature type="transmembrane region" description="Helical" evidence="2">
    <location>
        <begin position="91"/>
        <end position="116"/>
    </location>
</feature>
<dbReference type="PANTHER" id="PTHR33070:SF129">
    <property type="entry name" value="DUF241 DOMAIN PROTEIN"/>
    <property type="match status" value="1"/>
</dbReference>
<keyword evidence="5" id="KW-1185">Reference proteome</keyword>
<feature type="chain" id="PRO_5042177287" evidence="3">
    <location>
        <begin position="22"/>
        <end position="506"/>
    </location>
</feature>
<comment type="subcellular location">
    <subcellularLocation>
        <location evidence="1">Membrane</location>
        <topology evidence="1">Multi-pass membrane protein</topology>
    </subcellularLocation>
</comment>
<name>A0AAD4UYW7_PRUDU</name>
<dbReference type="InterPro" id="IPR004320">
    <property type="entry name" value="BPS1_pln"/>
</dbReference>
<dbReference type="EMBL" id="JAJFAZ020000008">
    <property type="protein sequence ID" value="KAI5315198.1"/>
    <property type="molecule type" value="Genomic_DNA"/>
</dbReference>
<dbReference type="Proteomes" id="UP001054821">
    <property type="component" value="Chromosome 8"/>
</dbReference>
<feature type="signal peptide" evidence="3">
    <location>
        <begin position="1"/>
        <end position="21"/>
    </location>
</feature>
<keyword evidence="2" id="KW-0472">Membrane</keyword>
<dbReference type="Pfam" id="PF03087">
    <property type="entry name" value="BPS1"/>
    <property type="match status" value="1"/>
</dbReference>
<dbReference type="GO" id="GO:0048364">
    <property type="term" value="P:root development"/>
    <property type="evidence" value="ECO:0007669"/>
    <property type="project" value="InterPro"/>
</dbReference>
<evidence type="ECO:0000256" key="2">
    <source>
        <dbReference type="SAM" id="Phobius"/>
    </source>
</evidence>
<keyword evidence="2" id="KW-0812">Transmembrane</keyword>
<evidence type="ECO:0000256" key="3">
    <source>
        <dbReference type="SAM" id="SignalP"/>
    </source>
</evidence>
<dbReference type="InterPro" id="IPR038770">
    <property type="entry name" value="Na+/solute_symporter_sf"/>
</dbReference>
<evidence type="ECO:0000313" key="5">
    <source>
        <dbReference type="Proteomes" id="UP001054821"/>
    </source>
</evidence>
<dbReference type="PANTHER" id="PTHR33070">
    <property type="entry name" value="OS06G0725500 PROTEIN"/>
    <property type="match status" value="1"/>
</dbReference>
<evidence type="ECO:0000313" key="4">
    <source>
        <dbReference type="EMBL" id="KAI5315198.1"/>
    </source>
</evidence>
<dbReference type="AlphaFoldDB" id="A0AAD4UYW7"/>
<accession>A0AAD4UYW7</accession>
<proteinExistence type="predicted"/>